<feature type="transmembrane region" description="Helical" evidence="9">
    <location>
        <begin position="47"/>
        <end position="65"/>
    </location>
</feature>
<keyword evidence="5 9" id="KW-0812">Transmembrane</keyword>
<feature type="transmembrane region" description="Helical" evidence="9">
    <location>
        <begin position="127"/>
        <end position="146"/>
    </location>
</feature>
<evidence type="ECO:0000256" key="2">
    <source>
        <dbReference type="ARBA" id="ARBA00022448"/>
    </source>
</evidence>
<evidence type="ECO:0000256" key="3">
    <source>
        <dbReference type="ARBA" id="ARBA00022475"/>
    </source>
</evidence>
<comment type="similarity">
    <text evidence="8 9">Belongs to the TRAP transporter small permease family.</text>
</comment>
<keyword evidence="4 9" id="KW-0997">Cell inner membrane</keyword>
<feature type="transmembrane region" description="Helical" evidence="9">
    <location>
        <begin position="85"/>
        <end position="107"/>
    </location>
</feature>
<comment type="subunit">
    <text evidence="9">The complex comprises the extracytoplasmic solute receptor protein and the two transmembrane proteins.</text>
</comment>
<evidence type="ECO:0000256" key="9">
    <source>
        <dbReference type="RuleBase" id="RU369079"/>
    </source>
</evidence>
<sequence>MLDLLRSGLERLLEAFLILLVGALTLLIVAGFVFRYSGHSLTWYDEVASVGLAWLTYYGAALAALKGAHIGFPGLVNALPPGLRVAAAIFSEACVFLFFGVLAWMGWEVLVILEGMTLTSLPNIPLQLTQSVIPVGAVLFMLCEALRLPKLLHEARSSGFKDHELEDALSDSRSVSHDPAPAAAPMGTAAVQGGRRA</sequence>
<evidence type="ECO:0000256" key="1">
    <source>
        <dbReference type="ARBA" id="ARBA00004429"/>
    </source>
</evidence>
<keyword evidence="2 9" id="KW-0813">Transport</keyword>
<gene>
    <name evidence="12" type="ORF">HND93_07040</name>
</gene>
<dbReference type="Proteomes" id="UP000584642">
    <property type="component" value="Unassembled WGS sequence"/>
</dbReference>
<comment type="subcellular location">
    <subcellularLocation>
        <location evidence="1 9">Cell inner membrane</location>
        <topology evidence="1 9">Multi-pass membrane protein</topology>
    </subcellularLocation>
</comment>
<dbReference type="Pfam" id="PF04290">
    <property type="entry name" value="DctQ"/>
    <property type="match status" value="1"/>
</dbReference>
<keyword evidence="13" id="KW-1185">Reference proteome</keyword>
<dbReference type="InterPro" id="IPR055348">
    <property type="entry name" value="DctQ"/>
</dbReference>
<evidence type="ECO:0000256" key="8">
    <source>
        <dbReference type="ARBA" id="ARBA00038436"/>
    </source>
</evidence>
<keyword evidence="7 9" id="KW-0472">Membrane</keyword>
<dbReference type="PANTHER" id="PTHR35011">
    <property type="entry name" value="2,3-DIKETO-L-GULONATE TRAP TRANSPORTER SMALL PERMEASE PROTEIN YIAM"/>
    <property type="match status" value="1"/>
</dbReference>
<evidence type="ECO:0000259" key="11">
    <source>
        <dbReference type="Pfam" id="PF04290"/>
    </source>
</evidence>
<reference evidence="12 13" key="1">
    <citation type="submission" date="2020-05" db="EMBL/GenBank/DDBJ databases">
        <title>Azospirillum oleiclasticum sp. nov, a nitrogen-fixing and heavy crude oil-emulsifying bacterium isolated from the crude oil of Yumen Oilfield.</title>
        <authorList>
            <person name="Wu D."/>
            <person name="Cai M."/>
            <person name="Zhang X."/>
        </authorList>
    </citation>
    <scope>NUCLEOTIDE SEQUENCE [LARGE SCALE GENOMIC DNA]</scope>
    <source>
        <strain evidence="12 13">ROY-1-1-2</strain>
    </source>
</reference>
<evidence type="ECO:0000256" key="7">
    <source>
        <dbReference type="ARBA" id="ARBA00023136"/>
    </source>
</evidence>
<feature type="transmembrane region" description="Helical" evidence="9">
    <location>
        <begin position="12"/>
        <end position="35"/>
    </location>
</feature>
<proteinExistence type="inferred from homology"/>
<feature type="region of interest" description="Disordered" evidence="10">
    <location>
        <begin position="169"/>
        <end position="197"/>
    </location>
</feature>
<evidence type="ECO:0000313" key="13">
    <source>
        <dbReference type="Proteomes" id="UP000584642"/>
    </source>
</evidence>
<evidence type="ECO:0000256" key="5">
    <source>
        <dbReference type="ARBA" id="ARBA00022692"/>
    </source>
</evidence>
<feature type="domain" description="Tripartite ATP-independent periplasmic transporters DctQ component" evidence="11">
    <location>
        <begin position="24"/>
        <end position="147"/>
    </location>
</feature>
<keyword evidence="6 9" id="KW-1133">Transmembrane helix</keyword>
<evidence type="ECO:0000256" key="6">
    <source>
        <dbReference type="ARBA" id="ARBA00022989"/>
    </source>
</evidence>
<organism evidence="12 13">
    <name type="scientific">Azospirillum oleiclasticum</name>
    <dbReference type="NCBI Taxonomy" id="2735135"/>
    <lineage>
        <taxon>Bacteria</taxon>
        <taxon>Pseudomonadati</taxon>
        <taxon>Pseudomonadota</taxon>
        <taxon>Alphaproteobacteria</taxon>
        <taxon>Rhodospirillales</taxon>
        <taxon>Azospirillaceae</taxon>
        <taxon>Azospirillum</taxon>
    </lineage>
</organism>
<dbReference type="EMBL" id="JABFDB010000002">
    <property type="protein sequence ID" value="NYZ19460.1"/>
    <property type="molecule type" value="Genomic_DNA"/>
</dbReference>
<evidence type="ECO:0000313" key="12">
    <source>
        <dbReference type="EMBL" id="NYZ19460.1"/>
    </source>
</evidence>
<protein>
    <recommendedName>
        <fullName evidence="9">TRAP transporter small permease protein</fullName>
    </recommendedName>
</protein>
<comment type="caution">
    <text evidence="12">The sequence shown here is derived from an EMBL/GenBank/DDBJ whole genome shotgun (WGS) entry which is preliminary data.</text>
</comment>
<accession>A0ABX2T9W4</accession>
<dbReference type="InterPro" id="IPR007387">
    <property type="entry name" value="TRAP_DctQ"/>
</dbReference>
<evidence type="ECO:0000256" key="10">
    <source>
        <dbReference type="SAM" id="MobiDB-lite"/>
    </source>
</evidence>
<evidence type="ECO:0000256" key="4">
    <source>
        <dbReference type="ARBA" id="ARBA00022519"/>
    </source>
</evidence>
<name>A0ABX2T9W4_9PROT</name>
<feature type="compositionally biased region" description="Low complexity" evidence="10">
    <location>
        <begin position="179"/>
        <end position="190"/>
    </location>
</feature>
<comment type="function">
    <text evidence="9">Part of the tripartite ATP-independent periplasmic (TRAP) transport system.</text>
</comment>
<keyword evidence="3" id="KW-1003">Cell membrane</keyword>
<dbReference type="PANTHER" id="PTHR35011:SF2">
    <property type="entry name" value="2,3-DIKETO-L-GULONATE TRAP TRANSPORTER SMALL PERMEASE PROTEIN YIAM"/>
    <property type="match status" value="1"/>
</dbReference>
<dbReference type="RefSeq" id="WP_180281202.1">
    <property type="nucleotide sequence ID" value="NZ_JABFDB010000002.1"/>
</dbReference>